<evidence type="ECO:0000256" key="3">
    <source>
        <dbReference type="ARBA" id="ARBA00023163"/>
    </source>
</evidence>
<evidence type="ECO:0000256" key="1">
    <source>
        <dbReference type="ARBA" id="ARBA00023015"/>
    </source>
</evidence>
<dbReference type="InterPro" id="IPR036390">
    <property type="entry name" value="WH_DNA-bd_sf"/>
</dbReference>
<dbReference type="PANTHER" id="PTHR30154:SF34">
    <property type="entry name" value="TRANSCRIPTIONAL REGULATOR AZLB"/>
    <property type="match status" value="1"/>
</dbReference>
<evidence type="ECO:0000259" key="4">
    <source>
        <dbReference type="PROSITE" id="PS50956"/>
    </source>
</evidence>
<dbReference type="AlphaFoldDB" id="A0A2Z2HJ42"/>
<feature type="domain" description="HTH asnC-type" evidence="4">
    <location>
        <begin position="18"/>
        <end position="79"/>
    </location>
</feature>
<keyword evidence="2" id="KW-0238">DNA-binding</keyword>
<name>A0A2Z2HJ42_9ARCH</name>
<dbReference type="InterPro" id="IPR019887">
    <property type="entry name" value="Tscrpt_reg_AsnC/Lrp_C"/>
</dbReference>
<dbReference type="Gene3D" id="1.10.10.10">
    <property type="entry name" value="Winged helix-like DNA-binding domain superfamily/Winged helix DNA-binding domain"/>
    <property type="match status" value="1"/>
</dbReference>
<organism evidence="5 6">
    <name type="scientific">Candidatus Nitrosomarinus catalinensis</name>
    <dbReference type="NCBI Taxonomy" id="1898749"/>
    <lineage>
        <taxon>Archaea</taxon>
        <taxon>Nitrososphaerota</taxon>
        <taxon>Nitrososphaeria</taxon>
        <taxon>Nitrosopumilales</taxon>
        <taxon>Nitrosopumilaceae</taxon>
        <taxon>Candidatus Nitrosomarinus</taxon>
    </lineage>
</organism>
<evidence type="ECO:0000313" key="5">
    <source>
        <dbReference type="EMBL" id="ARS64134.1"/>
    </source>
</evidence>
<accession>A0A2Z2HJ42</accession>
<dbReference type="GO" id="GO:0043200">
    <property type="term" value="P:response to amino acid"/>
    <property type="evidence" value="ECO:0007669"/>
    <property type="project" value="TreeGrafter"/>
</dbReference>
<dbReference type="CDD" id="cd00090">
    <property type="entry name" value="HTH_ARSR"/>
    <property type="match status" value="1"/>
</dbReference>
<sequence length="163" mass="18648">MNLYNIFKYLFDLNLSNMDDKDIEILKHLSVDGRQSARQLSHRLGVSTVTILSRIKKLEEEKIIKGYSVRLNHELLGFDITAIIEIKTNKGKMLDIENEIAKNDSVIAVYDITGDADMVVIAKFKTRELLSEFIKKISAISNVENTLTHLVLNTIKEDNRLIE</sequence>
<dbReference type="SUPFAM" id="SSF46785">
    <property type="entry name" value="Winged helix' DNA-binding domain"/>
    <property type="match status" value="1"/>
</dbReference>
<gene>
    <name evidence="5" type="ORF">NMSP_0513</name>
</gene>
<keyword evidence="1" id="KW-0805">Transcription regulation</keyword>
<dbReference type="Pfam" id="PF01037">
    <property type="entry name" value="AsnC_trans_reg"/>
    <property type="match status" value="1"/>
</dbReference>
<dbReference type="GO" id="GO:0043565">
    <property type="term" value="F:sequence-specific DNA binding"/>
    <property type="evidence" value="ECO:0007669"/>
    <property type="project" value="InterPro"/>
</dbReference>
<protein>
    <submittedName>
        <fullName evidence="5">Putative HTH-type transcriptional regulator</fullName>
    </submittedName>
</protein>
<dbReference type="SMART" id="SM00344">
    <property type="entry name" value="HTH_ASNC"/>
    <property type="match status" value="1"/>
</dbReference>
<evidence type="ECO:0000313" key="6">
    <source>
        <dbReference type="Proteomes" id="UP000249949"/>
    </source>
</evidence>
<dbReference type="Pfam" id="PF13404">
    <property type="entry name" value="HTH_AsnC-type"/>
    <property type="match status" value="1"/>
</dbReference>
<dbReference type="PROSITE" id="PS50956">
    <property type="entry name" value="HTH_ASNC_2"/>
    <property type="match status" value="1"/>
</dbReference>
<keyword evidence="3" id="KW-0804">Transcription</keyword>
<keyword evidence="6" id="KW-1185">Reference proteome</keyword>
<reference evidence="5 6" key="1">
    <citation type="journal article" date="2017" name="Environ. Microbiol.">
        <title>Genome and epigenome of a novel marine Thaumarchaeota strain suggest viral infection, phosphorothioation DNA modification and multiple restriction systems.</title>
        <authorList>
            <person name="Ahlgren N.A."/>
            <person name="Chen Y."/>
            <person name="Needham D.M."/>
            <person name="Parada A.E."/>
            <person name="Sachdeva R."/>
            <person name="Trinh V."/>
            <person name="Chen T."/>
            <person name="Fuhrman J.A."/>
        </authorList>
    </citation>
    <scope>NUCLEOTIDE SEQUENCE [LARGE SCALE GENOMIC DNA]</scope>
    <source>
        <strain evidence="5 6">SPOT01</strain>
    </source>
</reference>
<dbReference type="PRINTS" id="PR00033">
    <property type="entry name" value="HTHASNC"/>
</dbReference>
<proteinExistence type="predicted"/>
<dbReference type="InterPro" id="IPR036388">
    <property type="entry name" value="WH-like_DNA-bd_sf"/>
</dbReference>
<dbReference type="EMBL" id="CP021324">
    <property type="protein sequence ID" value="ARS64134.1"/>
    <property type="molecule type" value="Genomic_DNA"/>
</dbReference>
<dbReference type="KEGG" id="nct:NMSP_0513"/>
<dbReference type="Proteomes" id="UP000249949">
    <property type="component" value="Chromosome"/>
</dbReference>
<dbReference type="InterPro" id="IPR011008">
    <property type="entry name" value="Dimeric_a/b-barrel"/>
</dbReference>
<dbReference type="Gene3D" id="3.30.70.920">
    <property type="match status" value="1"/>
</dbReference>
<dbReference type="PANTHER" id="PTHR30154">
    <property type="entry name" value="LEUCINE-RESPONSIVE REGULATORY PROTEIN"/>
    <property type="match status" value="1"/>
</dbReference>
<evidence type="ECO:0000256" key="2">
    <source>
        <dbReference type="ARBA" id="ARBA00023125"/>
    </source>
</evidence>
<dbReference type="GO" id="GO:0005829">
    <property type="term" value="C:cytosol"/>
    <property type="evidence" value="ECO:0007669"/>
    <property type="project" value="TreeGrafter"/>
</dbReference>
<dbReference type="SUPFAM" id="SSF54909">
    <property type="entry name" value="Dimeric alpha+beta barrel"/>
    <property type="match status" value="1"/>
</dbReference>
<dbReference type="InterPro" id="IPR000485">
    <property type="entry name" value="AsnC-type_HTH_dom"/>
</dbReference>
<dbReference type="InterPro" id="IPR019888">
    <property type="entry name" value="Tscrpt_reg_AsnC-like"/>
</dbReference>
<dbReference type="InterPro" id="IPR011991">
    <property type="entry name" value="ArsR-like_HTH"/>
</dbReference>